<dbReference type="InterPro" id="IPR015943">
    <property type="entry name" value="WD40/YVTN_repeat-like_dom_sf"/>
</dbReference>
<gene>
    <name evidence="9" type="ORF">AAP_03087</name>
</gene>
<keyword evidence="3" id="KW-0498">Mitosis</keyword>
<dbReference type="GO" id="GO:0031145">
    <property type="term" value="P:anaphase-promoting complex-dependent catabolic process"/>
    <property type="evidence" value="ECO:0007669"/>
    <property type="project" value="InterPro"/>
</dbReference>
<accession>A0A167YX66</accession>
<dbReference type="InterPro" id="IPR036322">
    <property type="entry name" value="WD40_repeat_dom_sf"/>
</dbReference>
<dbReference type="AlphaFoldDB" id="A0A167YX66"/>
<dbReference type="GO" id="GO:0005680">
    <property type="term" value="C:anaphase-promoting complex"/>
    <property type="evidence" value="ECO:0007669"/>
    <property type="project" value="InterPro"/>
</dbReference>
<dbReference type="Proteomes" id="UP000242877">
    <property type="component" value="Unassembled WGS sequence"/>
</dbReference>
<dbReference type="GO" id="GO:0034399">
    <property type="term" value="C:nuclear periphery"/>
    <property type="evidence" value="ECO:0007669"/>
    <property type="project" value="TreeGrafter"/>
</dbReference>
<dbReference type="Pfam" id="PF12894">
    <property type="entry name" value="ANAPC4_WD40"/>
    <property type="match status" value="1"/>
</dbReference>
<feature type="region of interest" description="Disordered" evidence="6">
    <location>
        <begin position="746"/>
        <end position="768"/>
    </location>
</feature>
<dbReference type="PANTHER" id="PTHR13260">
    <property type="entry name" value="ANAPHASE PROMOTING COMPLEX SUBUNIT 4 APC4"/>
    <property type="match status" value="1"/>
</dbReference>
<dbReference type="PANTHER" id="PTHR13260:SF0">
    <property type="entry name" value="ANAPHASE-PROMOTING COMPLEX SUBUNIT 4"/>
    <property type="match status" value="1"/>
</dbReference>
<keyword evidence="4" id="KW-0833">Ubl conjugation pathway</keyword>
<dbReference type="Pfam" id="PF12896">
    <property type="entry name" value="ANAPC4"/>
    <property type="match status" value="1"/>
</dbReference>
<evidence type="ECO:0000313" key="10">
    <source>
        <dbReference type="Proteomes" id="UP000242877"/>
    </source>
</evidence>
<sequence length="837" mass="92891">MTGPPDQTSATGQPAWLNQISEKRLPAQCKPSGFTYCPSMNLIAVASVDEQVNVYRLNGQHVLGGIYGTPPKNGSGDNEDDDYGIDDDEETREVKAIGWKADGKYLAVVCSDGTMRIISTTNGKTVHHLRLDSTGVSSEEQSIAVPSCFGWTTNFTDVTGSLDILKEHDGSVTLESLLSCEAKISDLRQLKADLPRELMLLDIESSLPKLSTLPSTNDDQDVFSSRNSIDSIFHGKKESGDTVDVLLVAFNDGTIHLKIYDCFEIGSVDLKSSLKSSTQVNPLLHGSHPLTSMHSLLYHVPDDDQLRLVVSDLDFITMSGRYLSLLASKVTQLQSLLRYIKQVQTQIQLEWKNTQELPGRYMRSANMDLEEKLGCDFTTAAYHLLITGDCWEPLREFLVDIVGDRGHKRWDKAVSTGYDAIRTFTQECLLPALERANVHLNTLIGLSKFHKLSGILGLWIENLQGCQETIDALTIFAHKVMIHSSEELRGFTAFSKWLKLQVDLQIAEPLSQTSQDLLEKADTIDYGTTSRYILGALTKSSLKSYLLPAGPALPRQNQWSLPSDFKGSFYEYYKQLLSKHENDLREKGETSAQLPYLNDLTARLNAQMDVIFKQIAHTQRKGIYHRCPLELSPDCDQTVIDMVMNYEILDGVPLPSIYIAARIQSSPQAFHLYRVILTSNNGKITTRSTSLATIDFGSGTILSIKLTDDGTALLLWRDATQNKSTHLIQLAYLESSSTFEMEFGEVGSGKDGDSAKRTSLPPLDAEGNPAEFVRHTFTSTQSFEAVKLDVGRYEGRQVICILSCDGKQYRVYDIATTQETSEKEGEGNGKGKGTSHN</sequence>
<proteinExistence type="predicted"/>
<evidence type="ECO:0000256" key="6">
    <source>
        <dbReference type="SAM" id="MobiDB-lite"/>
    </source>
</evidence>
<evidence type="ECO:0000313" key="9">
    <source>
        <dbReference type="EMBL" id="KZZ91868.1"/>
    </source>
</evidence>
<evidence type="ECO:0000256" key="1">
    <source>
        <dbReference type="ARBA" id="ARBA00016067"/>
    </source>
</evidence>
<evidence type="ECO:0000256" key="4">
    <source>
        <dbReference type="ARBA" id="ARBA00022786"/>
    </source>
</evidence>
<name>A0A167YX66_9EURO</name>
<keyword evidence="10" id="KW-1185">Reference proteome</keyword>
<dbReference type="Gene3D" id="2.130.10.10">
    <property type="entry name" value="YVTN repeat-like/Quinoprotein amine dehydrogenase"/>
    <property type="match status" value="1"/>
</dbReference>
<dbReference type="GO" id="GO:0051301">
    <property type="term" value="P:cell division"/>
    <property type="evidence" value="ECO:0007669"/>
    <property type="project" value="UniProtKB-KW"/>
</dbReference>
<protein>
    <recommendedName>
        <fullName evidence="1">Anaphase-promoting complex subunit 4</fullName>
    </recommendedName>
</protein>
<dbReference type="InterPro" id="IPR024790">
    <property type="entry name" value="APC4_long_dom"/>
</dbReference>
<evidence type="ECO:0000259" key="8">
    <source>
        <dbReference type="Pfam" id="PF12896"/>
    </source>
</evidence>
<evidence type="ECO:0000256" key="2">
    <source>
        <dbReference type="ARBA" id="ARBA00022618"/>
    </source>
</evidence>
<evidence type="ECO:0000256" key="5">
    <source>
        <dbReference type="ARBA" id="ARBA00023306"/>
    </source>
</evidence>
<dbReference type="InterPro" id="IPR024977">
    <property type="entry name" value="Apc4-like_WD40_dom"/>
</dbReference>
<evidence type="ECO:0000256" key="3">
    <source>
        <dbReference type="ARBA" id="ARBA00022776"/>
    </source>
</evidence>
<organism evidence="9 10">
    <name type="scientific">Ascosphaera apis ARSEF 7405</name>
    <dbReference type="NCBI Taxonomy" id="392613"/>
    <lineage>
        <taxon>Eukaryota</taxon>
        <taxon>Fungi</taxon>
        <taxon>Dikarya</taxon>
        <taxon>Ascomycota</taxon>
        <taxon>Pezizomycotina</taxon>
        <taxon>Eurotiomycetes</taxon>
        <taxon>Eurotiomycetidae</taxon>
        <taxon>Onygenales</taxon>
        <taxon>Ascosphaeraceae</taxon>
        <taxon>Ascosphaera</taxon>
    </lineage>
</organism>
<feature type="domain" description="Anaphase-promoting complex subunit 4 long" evidence="8">
    <location>
        <begin position="308"/>
        <end position="504"/>
    </location>
</feature>
<comment type="caution">
    <text evidence="9">The sequence shown here is derived from an EMBL/GenBank/DDBJ whole genome shotgun (WGS) entry which is preliminary data.</text>
</comment>
<dbReference type="OrthoDB" id="2110451at2759"/>
<dbReference type="EMBL" id="AZGZ01000012">
    <property type="protein sequence ID" value="KZZ91868.1"/>
    <property type="molecule type" value="Genomic_DNA"/>
</dbReference>
<dbReference type="VEuPathDB" id="FungiDB:AAP_03087"/>
<dbReference type="InterPro" id="IPR024789">
    <property type="entry name" value="APC4"/>
</dbReference>
<feature type="domain" description="Anaphase-promoting complex subunit 4-like WD40" evidence="7">
    <location>
        <begin position="35"/>
        <end position="153"/>
    </location>
</feature>
<keyword evidence="5" id="KW-0131">Cell cycle</keyword>
<dbReference type="SUPFAM" id="SSF50978">
    <property type="entry name" value="WD40 repeat-like"/>
    <property type="match status" value="1"/>
</dbReference>
<dbReference type="GO" id="GO:0070979">
    <property type="term" value="P:protein K11-linked ubiquitination"/>
    <property type="evidence" value="ECO:0007669"/>
    <property type="project" value="TreeGrafter"/>
</dbReference>
<keyword evidence="2" id="KW-0132">Cell division</keyword>
<evidence type="ECO:0000259" key="7">
    <source>
        <dbReference type="Pfam" id="PF12894"/>
    </source>
</evidence>
<reference evidence="9 10" key="1">
    <citation type="journal article" date="2016" name="Genome Biol. Evol.">
        <title>Divergent and convergent evolution of fungal pathogenicity.</title>
        <authorList>
            <person name="Shang Y."/>
            <person name="Xiao G."/>
            <person name="Zheng P."/>
            <person name="Cen K."/>
            <person name="Zhan S."/>
            <person name="Wang C."/>
        </authorList>
    </citation>
    <scope>NUCLEOTIDE SEQUENCE [LARGE SCALE GENOMIC DNA]</scope>
    <source>
        <strain evidence="9 10">ARSEF 7405</strain>
    </source>
</reference>